<keyword evidence="7" id="KW-1185">Reference proteome</keyword>
<reference evidence="6" key="1">
    <citation type="submission" date="2025-08" db="UniProtKB">
        <authorList>
            <consortium name="Ensembl"/>
        </authorList>
    </citation>
    <scope>IDENTIFICATION</scope>
</reference>
<feature type="signal peptide" evidence="5">
    <location>
        <begin position="1"/>
        <end position="30"/>
    </location>
</feature>
<evidence type="ECO:0000256" key="5">
    <source>
        <dbReference type="SAM" id="SignalP"/>
    </source>
</evidence>
<evidence type="ECO:0000256" key="3">
    <source>
        <dbReference type="ARBA" id="ARBA00022525"/>
    </source>
</evidence>
<comment type="similarity">
    <text evidence="2">Belongs to the RFamide neuropeptide family.</text>
</comment>
<evidence type="ECO:0000256" key="4">
    <source>
        <dbReference type="ARBA" id="ARBA00022815"/>
    </source>
</evidence>
<comment type="subcellular location">
    <subcellularLocation>
        <location evidence="1">Secreted</location>
    </subcellularLocation>
</comment>
<keyword evidence="3" id="KW-0964">Secreted</keyword>
<dbReference type="InterPro" id="IPR024565">
    <property type="entry name" value="P518"/>
</dbReference>
<proteinExistence type="inferred from homology"/>
<dbReference type="Pfam" id="PF11109">
    <property type="entry name" value="RFamide_26RFa"/>
    <property type="match status" value="1"/>
</dbReference>
<evidence type="ECO:0000256" key="1">
    <source>
        <dbReference type="ARBA" id="ARBA00004613"/>
    </source>
</evidence>
<name>A0A3B3RYM1_9TELE</name>
<accession>A0A3B3RYM1</accession>
<protein>
    <submittedName>
        <fullName evidence="6">Uncharacterized protein</fullName>
    </submittedName>
</protein>
<keyword evidence="4" id="KW-0027">Amidation</keyword>
<dbReference type="GO" id="GO:0005576">
    <property type="term" value="C:extracellular region"/>
    <property type="evidence" value="ECO:0007669"/>
    <property type="project" value="UniProtKB-SubCell"/>
</dbReference>
<dbReference type="GO" id="GO:0031854">
    <property type="term" value="F:orexigenic neuropeptide QRFP receptor binding"/>
    <property type="evidence" value="ECO:0007669"/>
    <property type="project" value="InterPro"/>
</dbReference>
<feature type="chain" id="PRO_5017469492" evidence="5">
    <location>
        <begin position="31"/>
        <end position="149"/>
    </location>
</feature>
<sequence length="149" mass="16768">MIFLFMQMKSTSPLCVLLLLEVVNFFQVDGGLKDRVDFRQAVWSSPKIREVQQSVWSSGGTLRAAESDYPNLLIDTLKDFGDSYRDHAGFRFLVGPGYAVEKSLKGMLGKQGKMRRASPQTEKRTDDLENLAEGLNGYRSKGGFTFRFG</sequence>
<keyword evidence="5" id="KW-0732">Signal</keyword>
<dbReference type="Ensembl" id="ENSPKIT00000004246.1">
    <property type="protein sequence ID" value="ENSPKIP00000023559.1"/>
    <property type="gene ID" value="ENSPKIG00000007145.1"/>
</dbReference>
<dbReference type="GeneTree" id="ENSGT00990000213210"/>
<dbReference type="Proteomes" id="UP000261540">
    <property type="component" value="Unplaced"/>
</dbReference>
<organism evidence="6 7">
    <name type="scientific">Paramormyrops kingsleyae</name>
    <dbReference type="NCBI Taxonomy" id="1676925"/>
    <lineage>
        <taxon>Eukaryota</taxon>
        <taxon>Metazoa</taxon>
        <taxon>Chordata</taxon>
        <taxon>Craniata</taxon>
        <taxon>Vertebrata</taxon>
        <taxon>Euteleostomi</taxon>
        <taxon>Actinopterygii</taxon>
        <taxon>Neopterygii</taxon>
        <taxon>Teleostei</taxon>
        <taxon>Osteoglossocephala</taxon>
        <taxon>Osteoglossomorpha</taxon>
        <taxon>Osteoglossiformes</taxon>
        <taxon>Mormyridae</taxon>
        <taxon>Paramormyrops</taxon>
    </lineage>
</organism>
<evidence type="ECO:0000313" key="6">
    <source>
        <dbReference type="Ensembl" id="ENSPKIP00000023559.1"/>
    </source>
</evidence>
<reference evidence="6" key="2">
    <citation type="submission" date="2025-09" db="UniProtKB">
        <authorList>
            <consortium name="Ensembl"/>
        </authorList>
    </citation>
    <scope>IDENTIFICATION</scope>
</reference>
<evidence type="ECO:0000313" key="7">
    <source>
        <dbReference type="Proteomes" id="UP000261540"/>
    </source>
</evidence>
<evidence type="ECO:0000256" key="2">
    <source>
        <dbReference type="ARBA" id="ARBA00005516"/>
    </source>
</evidence>
<dbReference type="AlphaFoldDB" id="A0A3B3RYM1"/>